<gene>
    <name evidence="2" type="ORF">C6N75_24120</name>
</gene>
<proteinExistence type="predicted"/>
<feature type="domain" description="Methyltransferase" evidence="1">
    <location>
        <begin position="53"/>
        <end position="144"/>
    </location>
</feature>
<dbReference type="GO" id="GO:0032259">
    <property type="term" value="P:methylation"/>
    <property type="evidence" value="ECO:0007669"/>
    <property type="project" value="UniProtKB-KW"/>
</dbReference>
<keyword evidence="3" id="KW-1185">Reference proteome</keyword>
<dbReference type="Pfam" id="PF13649">
    <property type="entry name" value="Methyltransf_25"/>
    <property type="match status" value="1"/>
</dbReference>
<evidence type="ECO:0000313" key="3">
    <source>
        <dbReference type="Proteomes" id="UP000239322"/>
    </source>
</evidence>
<evidence type="ECO:0000313" key="2">
    <source>
        <dbReference type="EMBL" id="PRH76712.1"/>
    </source>
</evidence>
<dbReference type="InterPro" id="IPR041698">
    <property type="entry name" value="Methyltransf_25"/>
</dbReference>
<keyword evidence="2" id="KW-0808">Transferase</keyword>
<dbReference type="PANTHER" id="PTHR43464">
    <property type="entry name" value="METHYLTRANSFERASE"/>
    <property type="match status" value="1"/>
</dbReference>
<sequence>MSDPKEPDGREPSAAAGVFDALGAAYEEAFAHSAAHRASLEWLLGRLEPGSRVLDAGSGTGRPTAAALSAAGHRVTGVDVSPVMVALARERVPEAEFHCADLRELPLEEESFDALCVYFTLLTMSRRDQAAGLRRLVRAVRPGGAVAVATVAADVEDVPFVFLGQPVRATSFPADRFTEVLAEAGVRVLARREALFTPDHPGAQPEPQLFVHGVREDEAR</sequence>
<dbReference type="AlphaFoldDB" id="A0A2S9PQN6"/>
<organism evidence="2 3">
    <name type="scientific">Streptomyces solincola</name>
    <dbReference type="NCBI Taxonomy" id="2100817"/>
    <lineage>
        <taxon>Bacteria</taxon>
        <taxon>Bacillati</taxon>
        <taxon>Actinomycetota</taxon>
        <taxon>Actinomycetes</taxon>
        <taxon>Kitasatosporales</taxon>
        <taxon>Streptomycetaceae</taxon>
        <taxon>Streptomyces</taxon>
    </lineage>
</organism>
<dbReference type="EMBL" id="PVLV01000443">
    <property type="protein sequence ID" value="PRH76712.1"/>
    <property type="molecule type" value="Genomic_DNA"/>
</dbReference>
<dbReference type="InterPro" id="IPR029063">
    <property type="entry name" value="SAM-dependent_MTases_sf"/>
</dbReference>
<name>A0A2S9PQN6_9ACTN</name>
<dbReference type="GO" id="GO:0008168">
    <property type="term" value="F:methyltransferase activity"/>
    <property type="evidence" value="ECO:0007669"/>
    <property type="project" value="UniProtKB-KW"/>
</dbReference>
<dbReference type="PANTHER" id="PTHR43464:SF90">
    <property type="entry name" value="METHYLTRANSFERASE TYPE 11"/>
    <property type="match status" value="1"/>
</dbReference>
<evidence type="ECO:0000259" key="1">
    <source>
        <dbReference type="Pfam" id="PF13649"/>
    </source>
</evidence>
<comment type="caution">
    <text evidence="2">The sequence shown here is derived from an EMBL/GenBank/DDBJ whole genome shotgun (WGS) entry which is preliminary data.</text>
</comment>
<dbReference type="OrthoDB" id="9765084at2"/>
<dbReference type="CDD" id="cd02440">
    <property type="entry name" value="AdoMet_MTases"/>
    <property type="match status" value="1"/>
</dbReference>
<dbReference type="RefSeq" id="WP_105871007.1">
    <property type="nucleotide sequence ID" value="NZ_PVLV01000443.1"/>
</dbReference>
<accession>A0A2S9PQN6</accession>
<dbReference type="SUPFAM" id="SSF53335">
    <property type="entry name" value="S-adenosyl-L-methionine-dependent methyltransferases"/>
    <property type="match status" value="1"/>
</dbReference>
<reference evidence="2 3" key="1">
    <citation type="submission" date="2018-03" db="EMBL/GenBank/DDBJ databases">
        <title>Novel Streptomyces sp. from soil.</title>
        <authorList>
            <person name="Tan G.Y.A."/>
            <person name="Lee Z.Y."/>
        </authorList>
    </citation>
    <scope>NUCLEOTIDE SEQUENCE [LARGE SCALE GENOMIC DNA]</scope>
    <source>
        <strain evidence="2 3">ST5x</strain>
    </source>
</reference>
<protein>
    <submittedName>
        <fullName evidence="2">SAM-dependent methyltransferase</fullName>
    </submittedName>
</protein>
<dbReference type="Gene3D" id="3.40.50.150">
    <property type="entry name" value="Vaccinia Virus protein VP39"/>
    <property type="match status" value="1"/>
</dbReference>
<dbReference type="Proteomes" id="UP000239322">
    <property type="component" value="Unassembled WGS sequence"/>
</dbReference>
<keyword evidence="2" id="KW-0489">Methyltransferase</keyword>